<name>A0A1J4KB42_9EUKA</name>
<protein>
    <recommendedName>
        <fullName evidence="3">Macro domain-containing protein</fullName>
    </recommendedName>
</protein>
<dbReference type="VEuPathDB" id="TrichDB:TRFO_23134"/>
<dbReference type="GeneID" id="94837681"/>
<sequence>MVEKQLFSPGKWFEELFGFKESVKAVYENFTCEEKGDSNIITSKANGKSYNAGNFQVRSISSFKDLKPRGGGKLSVIVGNGRSTKNYKMIDVLMSEAQPENNGATYLAASNFNCLEFVGEFQTASMGVTGYVYDNTQGPYAALACGPAIVYRNYFVKVDDSHIGQIDKEIELLGDTPIPVINGYPSLKESFETDKKFSSFDWDNLDHYKVGVHRNCQVTTTETPNRKFYLHDNENHIVHQVYAAAFNFQGNCDLCKFTEKIGANLLKAEYMATVYAAWENSLLYPDRPGSNKLYLTLLGGGVFGNPENLILGAIAECCEVIEKSGLDVYIVCYCESSQTMRVIEEKLGKFIKKSGGSFINPDKMK</sequence>
<proteinExistence type="predicted"/>
<dbReference type="OrthoDB" id="5207264at2759"/>
<gene>
    <name evidence="1" type="ORF">TRFO_23134</name>
</gene>
<dbReference type="Proteomes" id="UP000179807">
    <property type="component" value="Unassembled WGS sequence"/>
</dbReference>
<evidence type="ECO:0000313" key="2">
    <source>
        <dbReference type="Proteomes" id="UP000179807"/>
    </source>
</evidence>
<dbReference type="PANTHER" id="PTHR35609">
    <property type="entry name" value="MACRO DOMAIN-CONTAINING PROTEIN"/>
    <property type="match status" value="1"/>
</dbReference>
<organism evidence="1 2">
    <name type="scientific">Tritrichomonas foetus</name>
    <dbReference type="NCBI Taxonomy" id="1144522"/>
    <lineage>
        <taxon>Eukaryota</taxon>
        <taxon>Metamonada</taxon>
        <taxon>Parabasalia</taxon>
        <taxon>Tritrichomonadida</taxon>
        <taxon>Tritrichomonadidae</taxon>
        <taxon>Tritrichomonas</taxon>
    </lineage>
</organism>
<dbReference type="RefSeq" id="XP_068361571.1">
    <property type="nucleotide sequence ID" value="XM_068502977.1"/>
</dbReference>
<comment type="caution">
    <text evidence="1">The sequence shown here is derived from an EMBL/GenBank/DDBJ whole genome shotgun (WGS) entry which is preliminary data.</text>
</comment>
<evidence type="ECO:0008006" key="3">
    <source>
        <dbReference type="Google" id="ProtNLM"/>
    </source>
</evidence>
<accession>A0A1J4KB42</accession>
<evidence type="ECO:0000313" key="1">
    <source>
        <dbReference type="EMBL" id="OHT08435.1"/>
    </source>
</evidence>
<reference evidence="1" key="1">
    <citation type="submission" date="2016-10" db="EMBL/GenBank/DDBJ databases">
        <authorList>
            <person name="Benchimol M."/>
            <person name="Almeida L.G."/>
            <person name="Vasconcelos A.T."/>
            <person name="Perreira-Neves A."/>
            <person name="Rosa I.A."/>
            <person name="Tasca T."/>
            <person name="Bogo M.R."/>
            <person name="de Souza W."/>
        </authorList>
    </citation>
    <scope>NUCLEOTIDE SEQUENCE [LARGE SCALE GENOMIC DNA]</scope>
    <source>
        <strain evidence="1">K</strain>
    </source>
</reference>
<dbReference type="AlphaFoldDB" id="A0A1J4KB42"/>
<dbReference type="PANTHER" id="PTHR35609:SF1">
    <property type="entry name" value="MACRO DOMAIN-CONTAINING PROTEIN"/>
    <property type="match status" value="1"/>
</dbReference>
<keyword evidence="2" id="KW-1185">Reference proteome</keyword>
<dbReference type="EMBL" id="MLAK01000668">
    <property type="protein sequence ID" value="OHT08435.1"/>
    <property type="molecule type" value="Genomic_DNA"/>
</dbReference>